<proteinExistence type="predicted"/>
<evidence type="ECO:0000313" key="1">
    <source>
        <dbReference type="EMBL" id="KAH1107888.1"/>
    </source>
</evidence>
<dbReference type="AlphaFoldDB" id="A0A9D3W3W3"/>
<reference evidence="1 2" key="1">
    <citation type="journal article" date="2021" name="Plant Biotechnol. J.">
        <title>Multi-omics assisted identification of the key and species-specific regulatory components of drought-tolerant mechanisms in Gossypium stocksii.</title>
        <authorList>
            <person name="Yu D."/>
            <person name="Ke L."/>
            <person name="Zhang D."/>
            <person name="Wu Y."/>
            <person name="Sun Y."/>
            <person name="Mei J."/>
            <person name="Sun J."/>
            <person name="Sun Y."/>
        </authorList>
    </citation>
    <scope>NUCLEOTIDE SEQUENCE [LARGE SCALE GENOMIC DNA]</scope>
    <source>
        <strain evidence="2">cv. E1</strain>
        <tissue evidence="1">Leaf</tissue>
    </source>
</reference>
<name>A0A9D3W3W3_9ROSI</name>
<accession>A0A9D3W3W3</accession>
<comment type="caution">
    <text evidence="1">The sequence shown here is derived from an EMBL/GenBank/DDBJ whole genome shotgun (WGS) entry which is preliminary data.</text>
</comment>
<sequence>MRTRLKSKENDTLEHTSFRSSKFEWTSYKDPTNREVIPDKFFVNSNIWHLKVPLVVYATIKMHKID</sequence>
<organism evidence="1 2">
    <name type="scientific">Gossypium stocksii</name>
    <dbReference type="NCBI Taxonomy" id="47602"/>
    <lineage>
        <taxon>Eukaryota</taxon>
        <taxon>Viridiplantae</taxon>
        <taxon>Streptophyta</taxon>
        <taxon>Embryophyta</taxon>
        <taxon>Tracheophyta</taxon>
        <taxon>Spermatophyta</taxon>
        <taxon>Magnoliopsida</taxon>
        <taxon>eudicotyledons</taxon>
        <taxon>Gunneridae</taxon>
        <taxon>Pentapetalae</taxon>
        <taxon>rosids</taxon>
        <taxon>malvids</taxon>
        <taxon>Malvales</taxon>
        <taxon>Malvaceae</taxon>
        <taxon>Malvoideae</taxon>
        <taxon>Gossypium</taxon>
    </lineage>
</organism>
<dbReference type="OrthoDB" id="990873at2759"/>
<keyword evidence="2" id="KW-1185">Reference proteome</keyword>
<gene>
    <name evidence="1" type="ORF">J1N35_011656</name>
</gene>
<protein>
    <submittedName>
        <fullName evidence="1">Uncharacterized protein</fullName>
    </submittedName>
</protein>
<dbReference type="Proteomes" id="UP000828251">
    <property type="component" value="Unassembled WGS sequence"/>
</dbReference>
<evidence type="ECO:0000313" key="2">
    <source>
        <dbReference type="Proteomes" id="UP000828251"/>
    </source>
</evidence>
<dbReference type="EMBL" id="JAIQCV010000004">
    <property type="protein sequence ID" value="KAH1107888.1"/>
    <property type="molecule type" value="Genomic_DNA"/>
</dbReference>